<gene>
    <name evidence="5" type="ORF">0_7948_01</name>
</gene>
<dbReference type="PANTHER" id="PTHR46020:SF4">
    <property type="entry name" value="OS04G0650200 PROTEIN"/>
    <property type="match status" value="1"/>
</dbReference>
<feature type="non-terminal residue" evidence="5">
    <location>
        <position position="151"/>
    </location>
</feature>
<proteinExistence type="inferred from homology"/>
<dbReference type="GO" id="GO:0006629">
    <property type="term" value="P:lipid metabolic process"/>
    <property type="evidence" value="ECO:0007669"/>
    <property type="project" value="UniProtKB-KW"/>
</dbReference>
<comment type="similarity">
    <text evidence="1">Belongs to the 'GDSL' lipolytic enzyme family.</text>
</comment>
<reference evidence="5" key="1">
    <citation type="submission" date="2008-08" db="EMBL/GenBank/DDBJ databases">
        <title>Nucleotide Diversity and Divergence in the Loblolly Pine Gene Space.</title>
        <authorList>
            <person name="Neale D.B."/>
            <person name="Wegrzyn J.L."/>
            <person name="Lee J.M."/>
            <person name="Eckert A.J."/>
            <person name="Liechty J.D."/>
            <person name="Stevens K.A."/>
            <person name="Langley C.H."/>
        </authorList>
    </citation>
    <scope>NUCLEOTIDE SEQUENCE</scope>
    <source>
        <strain evidence="5">4901</strain>
        <strain evidence="4">4909</strain>
        <tissue evidence="5">Megagametophyte</tissue>
    </source>
</reference>
<evidence type="ECO:0000256" key="3">
    <source>
        <dbReference type="ARBA" id="ARBA00023098"/>
    </source>
</evidence>
<sequence length="151" mass="17181">LSDDLVRLYNIGFRRFAVTNMAPMGCLPAVTIQNSYTRCNSTLNTLAIYHNSLLLGRLQMLRFSRADATFVLLDQYSDSLTIIRNPNLYGNLQEPLKPCCTGWCGYKDQAGKPVFSVCSHPESHFFWDIVHPTQAAWEALMTLFEPPLRTF</sequence>
<evidence type="ECO:0000313" key="4">
    <source>
        <dbReference type="EMBL" id="AFG65479.1"/>
    </source>
</evidence>
<organism evidence="5">
    <name type="scientific">Pinus taeda</name>
    <name type="common">Loblolly pine</name>
    <dbReference type="NCBI Taxonomy" id="3352"/>
    <lineage>
        <taxon>Eukaryota</taxon>
        <taxon>Viridiplantae</taxon>
        <taxon>Streptophyta</taxon>
        <taxon>Embryophyta</taxon>
        <taxon>Tracheophyta</taxon>
        <taxon>Spermatophyta</taxon>
        <taxon>Pinopsida</taxon>
        <taxon>Pinidae</taxon>
        <taxon>Conifers I</taxon>
        <taxon>Pinales</taxon>
        <taxon>Pinaceae</taxon>
        <taxon>Pinus</taxon>
        <taxon>Pinus subgen. Pinus</taxon>
    </lineage>
</organism>
<evidence type="ECO:0000256" key="2">
    <source>
        <dbReference type="ARBA" id="ARBA00022801"/>
    </source>
</evidence>
<feature type="non-terminal residue" evidence="5">
    <location>
        <position position="1"/>
    </location>
</feature>
<keyword evidence="3" id="KW-0443">Lipid metabolism</keyword>
<accession>H9WTY7</accession>
<name>H9WTY7_PINTA</name>
<dbReference type="EMBL" id="FJ081379">
    <property type="protein sequence ID" value="AFG65479.1"/>
    <property type="molecule type" value="Genomic_DNA"/>
</dbReference>
<dbReference type="AlphaFoldDB" id="H9WTY7"/>
<protein>
    <recommendedName>
        <fullName evidence="6">GDSL esterase/lipase</fullName>
    </recommendedName>
</protein>
<dbReference type="Gene3D" id="3.40.50.1110">
    <property type="entry name" value="SGNH hydrolase"/>
    <property type="match status" value="1"/>
</dbReference>
<dbReference type="InterPro" id="IPR036514">
    <property type="entry name" value="SGNH_hydro_sf"/>
</dbReference>
<dbReference type="PANTHER" id="PTHR46020">
    <property type="entry name" value="OSJNBB0059K02.9 PROTEIN"/>
    <property type="match status" value="1"/>
</dbReference>
<evidence type="ECO:0000313" key="5">
    <source>
        <dbReference type="EMBL" id="AFG65480.1"/>
    </source>
</evidence>
<dbReference type="Pfam" id="PF00657">
    <property type="entry name" value="Lipase_GDSL"/>
    <property type="match status" value="1"/>
</dbReference>
<keyword evidence="2" id="KW-0378">Hydrolase</keyword>
<dbReference type="GO" id="GO:0016788">
    <property type="term" value="F:hydrolase activity, acting on ester bonds"/>
    <property type="evidence" value="ECO:0007669"/>
    <property type="project" value="InterPro"/>
</dbReference>
<dbReference type="InterPro" id="IPR001087">
    <property type="entry name" value="GDSL"/>
</dbReference>
<evidence type="ECO:0008006" key="6">
    <source>
        <dbReference type="Google" id="ProtNLM"/>
    </source>
</evidence>
<dbReference type="EMBL" id="FJ081385">
    <property type="protein sequence ID" value="AFG65480.1"/>
    <property type="molecule type" value="Genomic_DNA"/>
</dbReference>
<evidence type="ECO:0000256" key="1">
    <source>
        <dbReference type="ARBA" id="ARBA00008668"/>
    </source>
</evidence>